<dbReference type="GO" id="GO:0009229">
    <property type="term" value="P:thiamine diphosphate biosynthetic process"/>
    <property type="evidence" value="ECO:0007669"/>
    <property type="project" value="UniProtKB-UniPathway"/>
</dbReference>
<dbReference type="InterPro" id="IPR013749">
    <property type="entry name" value="PM/HMP-P_kinase-1"/>
</dbReference>
<evidence type="ECO:0000256" key="6">
    <source>
        <dbReference type="ARBA" id="ARBA00022840"/>
    </source>
</evidence>
<evidence type="ECO:0000256" key="3">
    <source>
        <dbReference type="ARBA" id="ARBA00022679"/>
    </source>
</evidence>
<sequence length="336" mass="35463">MRGAPAWRLERRRRARTPARAEVARRRARAGRRRRGGRPDRRPTDDVTRGSPTAQRHNHNTTQHNETRGNMIANVLTIAGTDPTGGAGIQADLKAFSAMRAYGMAAITAVVAQNTTGVRSFRALDPAFVADQIDAVFDDVAVHAVKIGMIATAAIAEAVAAALARHRAAPVVLDPVMVAKSGDRLLDPDAVDAIRDKLVPISTLITPNLPEAGVLLGRSEPRTLAEMHAAAAELHALGSRWVLLKGGHLAGERSVDVLRGPAAATVELSAPRVATNNDHGTGCTLSAAIAALLPSHSVEDSVCQAKAYLSDALAASGELEVGRGHGPVHHFHALWN</sequence>
<dbReference type="GO" id="GO:0005524">
    <property type="term" value="F:ATP binding"/>
    <property type="evidence" value="ECO:0007669"/>
    <property type="project" value="UniProtKB-KW"/>
</dbReference>
<dbReference type="GO" id="GO:0009228">
    <property type="term" value="P:thiamine biosynthetic process"/>
    <property type="evidence" value="ECO:0007669"/>
    <property type="project" value="InterPro"/>
</dbReference>
<dbReference type="GO" id="GO:0008972">
    <property type="term" value="F:phosphomethylpyrimidine kinase activity"/>
    <property type="evidence" value="ECO:0007669"/>
    <property type="project" value="InterPro"/>
</dbReference>
<evidence type="ECO:0000313" key="10">
    <source>
        <dbReference type="Proteomes" id="UP000006738"/>
    </source>
</evidence>
<feature type="compositionally biased region" description="Basic residues" evidence="7">
    <location>
        <begin position="26"/>
        <end position="36"/>
    </location>
</feature>
<accession>A3P597</accession>
<dbReference type="HOGENOM" id="CLU_020520_0_1_4"/>
<evidence type="ECO:0000256" key="1">
    <source>
        <dbReference type="ARBA" id="ARBA00004948"/>
    </source>
</evidence>
<feature type="region of interest" description="Disordered" evidence="7">
    <location>
        <begin position="1"/>
        <end position="69"/>
    </location>
</feature>
<proteinExistence type="predicted"/>
<dbReference type="SUPFAM" id="SSF53613">
    <property type="entry name" value="Ribokinase-like"/>
    <property type="match status" value="1"/>
</dbReference>
<evidence type="ECO:0000256" key="4">
    <source>
        <dbReference type="ARBA" id="ARBA00022741"/>
    </source>
</evidence>
<dbReference type="UniPathway" id="UPA00060">
    <property type="reaction ID" value="UER00138"/>
</dbReference>
<dbReference type="Proteomes" id="UP000006738">
    <property type="component" value="Chromosome II"/>
</dbReference>
<comment type="pathway">
    <text evidence="1">Cofactor biosynthesis; thiamine diphosphate biosynthesis.</text>
</comment>
<dbReference type="Gene3D" id="3.40.1190.20">
    <property type="match status" value="1"/>
</dbReference>
<dbReference type="InterPro" id="IPR029056">
    <property type="entry name" value="Ribokinase-like"/>
</dbReference>
<dbReference type="Pfam" id="PF08543">
    <property type="entry name" value="Phos_pyr_kin"/>
    <property type="match status" value="1"/>
</dbReference>
<evidence type="ECO:0000256" key="5">
    <source>
        <dbReference type="ARBA" id="ARBA00022777"/>
    </source>
</evidence>
<dbReference type="InterPro" id="IPR004399">
    <property type="entry name" value="HMP/HMP-P_kinase_dom"/>
</dbReference>
<dbReference type="GO" id="GO:0005829">
    <property type="term" value="C:cytosol"/>
    <property type="evidence" value="ECO:0007669"/>
    <property type="project" value="TreeGrafter"/>
</dbReference>
<feature type="compositionally biased region" description="Polar residues" evidence="7">
    <location>
        <begin position="50"/>
        <end position="64"/>
    </location>
</feature>
<evidence type="ECO:0000313" key="9">
    <source>
        <dbReference type="EMBL" id="ABN93243.1"/>
    </source>
</evidence>
<dbReference type="AlphaFoldDB" id="A3P597"/>
<dbReference type="PANTHER" id="PTHR20858">
    <property type="entry name" value="PHOSPHOMETHYLPYRIMIDINE KINASE"/>
    <property type="match status" value="1"/>
</dbReference>
<dbReference type="NCBIfam" id="TIGR00097">
    <property type="entry name" value="HMP-P_kinase"/>
    <property type="match status" value="1"/>
</dbReference>
<dbReference type="EC" id="2.7.1.49" evidence="2"/>
<organism evidence="9 10">
    <name type="scientific">Burkholderia pseudomallei (strain 1106a)</name>
    <dbReference type="NCBI Taxonomy" id="357348"/>
    <lineage>
        <taxon>Bacteria</taxon>
        <taxon>Pseudomonadati</taxon>
        <taxon>Pseudomonadota</taxon>
        <taxon>Betaproteobacteria</taxon>
        <taxon>Burkholderiales</taxon>
        <taxon>Burkholderiaceae</taxon>
        <taxon>Burkholderia</taxon>
        <taxon>pseudomallei group</taxon>
    </lineage>
</organism>
<protein>
    <recommendedName>
        <fullName evidence="2">hydroxymethylpyrimidine kinase</fullName>
        <ecNumber evidence="2">2.7.1.49</ecNumber>
    </recommendedName>
</protein>
<dbReference type="GO" id="GO:0008902">
    <property type="term" value="F:hydroxymethylpyrimidine kinase activity"/>
    <property type="evidence" value="ECO:0007669"/>
    <property type="project" value="UniProtKB-EC"/>
</dbReference>
<reference evidence="10" key="1">
    <citation type="submission" date="2007-02" db="EMBL/GenBank/DDBJ databases">
        <authorList>
            <person name="DeShazer D."/>
            <person name="Woods D.E."/>
            <person name="Nierman W.C."/>
        </authorList>
    </citation>
    <scope>NUCLEOTIDE SEQUENCE [LARGE SCALE GENOMIC DNA]</scope>
    <source>
        <strain evidence="10">1106a</strain>
    </source>
</reference>
<gene>
    <name evidence="9" type="primary">thiD</name>
    <name evidence="9" type="ordered locus">BURPS1106A_A1473</name>
</gene>
<keyword evidence="5 9" id="KW-0418">Kinase</keyword>
<dbReference type="KEGG" id="bpl:BURPS1106A_A1473"/>
<evidence type="ECO:0000256" key="2">
    <source>
        <dbReference type="ARBA" id="ARBA00012135"/>
    </source>
</evidence>
<feature type="domain" description="Pyridoxamine kinase/Phosphomethylpyrimidine kinase" evidence="8">
    <location>
        <begin position="82"/>
        <end position="329"/>
    </location>
</feature>
<dbReference type="CDD" id="cd01169">
    <property type="entry name" value="HMPP_kinase"/>
    <property type="match status" value="1"/>
</dbReference>
<keyword evidence="3 9" id="KW-0808">Transferase</keyword>
<dbReference type="PANTHER" id="PTHR20858:SF17">
    <property type="entry name" value="HYDROXYMETHYLPYRIMIDINE_PHOSPHOMETHYLPYRIMIDINE KINASE THI20-RELATED"/>
    <property type="match status" value="1"/>
</dbReference>
<dbReference type="FunFam" id="3.40.1190.20:FF:000003">
    <property type="entry name" value="Phosphomethylpyrimidine kinase ThiD"/>
    <property type="match status" value="1"/>
</dbReference>
<keyword evidence="4" id="KW-0547">Nucleotide-binding</keyword>
<name>A3P597_BURP0</name>
<evidence type="ECO:0000259" key="8">
    <source>
        <dbReference type="Pfam" id="PF08543"/>
    </source>
</evidence>
<dbReference type="EMBL" id="CP000573">
    <property type="protein sequence ID" value="ABN93243.1"/>
    <property type="molecule type" value="Genomic_DNA"/>
</dbReference>
<evidence type="ECO:0000256" key="7">
    <source>
        <dbReference type="SAM" id="MobiDB-lite"/>
    </source>
</evidence>
<feature type="compositionally biased region" description="Basic and acidic residues" evidence="7">
    <location>
        <begin position="37"/>
        <end position="48"/>
    </location>
</feature>
<keyword evidence="6" id="KW-0067">ATP-binding</keyword>